<dbReference type="EnsemblPlants" id="KEH25760">
    <property type="protein sequence ID" value="KEH25760"/>
    <property type="gene ID" value="MTR_6g034085"/>
</dbReference>
<dbReference type="EMBL" id="CM001222">
    <property type="protein sequence ID" value="KEH25760.1"/>
    <property type="molecule type" value="Genomic_DNA"/>
</dbReference>
<dbReference type="AlphaFoldDB" id="A0A072UIX5"/>
<sequence length="118" mass="14271">MCCISKSLQRFLCSLDAYFEIDYLQRLNWYNDMFFNQMTLRIPRLTHSSLKVIWLACAWKIWKEQNNCVFKNAVSDPYTILAKVKLNSFLWLKSNQASIDFCYHDWWKQPLFCMDVSF</sequence>
<evidence type="ECO:0000313" key="3">
    <source>
        <dbReference type="Proteomes" id="UP000002051"/>
    </source>
</evidence>
<dbReference type="Proteomes" id="UP000002051">
    <property type="component" value="Chromosome 6"/>
</dbReference>
<proteinExistence type="predicted"/>
<gene>
    <name evidence="1" type="ordered locus">MTR_6g034085</name>
</gene>
<protein>
    <submittedName>
        <fullName evidence="1 2">Uncharacterized protein</fullName>
    </submittedName>
</protein>
<organism evidence="1 3">
    <name type="scientific">Medicago truncatula</name>
    <name type="common">Barrel medic</name>
    <name type="synonym">Medicago tribuloides</name>
    <dbReference type="NCBI Taxonomy" id="3880"/>
    <lineage>
        <taxon>Eukaryota</taxon>
        <taxon>Viridiplantae</taxon>
        <taxon>Streptophyta</taxon>
        <taxon>Embryophyta</taxon>
        <taxon>Tracheophyta</taxon>
        <taxon>Spermatophyta</taxon>
        <taxon>Magnoliopsida</taxon>
        <taxon>eudicotyledons</taxon>
        <taxon>Gunneridae</taxon>
        <taxon>Pentapetalae</taxon>
        <taxon>rosids</taxon>
        <taxon>fabids</taxon>
        <taxon>Fabales</taxon>
        <taxon>Fabaceae</taxon>
        <taxon>Papilionoideae</taxon>
        <taxon>50 kb inversion clade</taxon>
        <taxon>NPAAA clade</taxon>
        <taxon>Hologalegina</taxon>
        <taxon>IRL clade</taxon>
        <taxon>Trifolieae</taxon>
        <taxon>Medicago</taxon>
    </lineage>
</organism>
<accession>A0A072UIX5</accession>
<reference evidence="1 3" key="1">
    <citation type="journal article" date="2011" name="Nature">
        <title>The Medicago genome provides insight into the evolution of rhizobial symbioses.</title>
        <authorList>
            <person name="Young N.D."/>
            <person name="Debelle F."/>
            <person name="Oldroyd G.E."/>
            <person name="Geurts R."/>
            <person name="Cannon S.B."/>
            <person name="Udvardi M.K."/>
            <person name="Benedito V.A."/>
            <person name="Mayer K.F."/>
            <person name="Gouzy J."/>
            <person name="Schoof H."/>
            <person name="Van de Peer Y."/>
            <person name="Proost S."/>
            <person name="Cook D.R."/>
            <person name="Meyers B.C."/>
            <person name="Spannagl M."/>
            <person name="Cheung F."/>
            <person name="De Mita S."/>
            <person name="Krishnakumar V."/>
            <person name="Gundlach H."/>
            <person name="Zhou S."/>
            <person name="Mudge J."/>
            <person name="Bharti A.K."/>
            <person name="Murray J.D."/>
            <person name="Naoumkina M.A."/>
            <person name="Rosen B."/>
            <person name="Silverstein K.A."/>
            <person name="Tang H."/>
            <person name="Rombauts S."/>
            <person name="Zhao P.X."/>
            <person name="Zhou P."/>
            <person name="Barbe V."/>
            <person name="Bardou P."/>
            <person name="Bechner M."/>
            <person name="Bellec A."/>
            <person name="Berger A."/>
            <person name="Berges H."/>
            <person name="Bidwell S."/>
            <person name="Bisseling T."/>
            <person name="Choisne N."/>
            <person name="Couloux A."/>
            <person name="Denny R."/>
            <person name="Deshpande S."/>
            <person name="Dai X."/>
            <person name="Doyle J.J."/>
            <person name="Dudez A.M."/>
            <person name="Farmer A.D."/>
            <person name="Fouteau S."/>
            <person name="Franken C."/>
            <person name="Gibelin C."/>
            <person name="Gish J."/>
            <person name="Goldstein S."/>
            <person name="Gonzalez A.J."/>
            <person name="Green P.J."/>
            <person name="Hallab A."/>
            <person name="Hartog M."/>
            <person name="Hua A."/>
            <person name="Humphray S.J."/>
            <person name="Jeong D.H."/>
            <person name="Jing Y."/>
            <person name="Jocker A."/>
            <person name="Kenton S.M."/>
            <person name="Kim D.J."/>
            <person name="Klee K."/>
            <person name="Lai H."/>
            <person name="Lang C."/>
            <person name="Lin S."/>
            <person name="Macmil S.L."/>
            <person name="Magdelenat G."/>
            <person name="Matthews L."/>
            <person name="McCorrison J."/>
            <person name="Monaghan E.L."/>
            <person name="Mun J.H."/>
            <person name="Najar F.Z."/>
            <person name="Nicholson C."/>
            <person name="Noirot C."/>
            <person name="O'Bleness M."/>
            <person name="Paule C.R."/>
            <person name="Poulain J."/>
            <person name="Prion F."/>
            <person name="Qin B."/>
            <person name="Qu C."/>
            <person name="Retzel E.F."/>
            <person name="Riddle C."/>
            <person name="Sallet E."/>
            <person name="Samain S."/>
            <person name="Samson N."/>
            <person name="Sanders I."/>
            <person name="Saurat O."/>
            <person name="Scarpelli C."/>
            <person name="Schiex T."/>
            <person name="Segurens B."/>
            <person name="Severin A.J."/>
            <person name="Sherrier D.J."/>
            <person name="Shi R."/>
            <person name="Sims S."/>
            <person name="Singer S.R."/>
            <person name="Sinharoy S."/>
            <person name="Sterck L."/>
            <person name="Viollet A."/>
            <person name="Wang B.B."/>
            <person name="Wang K."/>
            <person name="Wang M."/>
            <person name="Wang X."/>
            <person name="Warfsmann J."/>
            <person name="Weissenbach J."/>
            <person name="White D.D."/>
            <person name="White J.D."/>
            <person name="Wiley G.B."/>
            <person name="Wincker P."/>
            <person name="Xing Y."/>
            <person name="Yang L."/>
            <person name="Yao Z."/>
            <person name="Ying F."/>
            <person name="Zhai J."/>
            <person name="Zhou L."/>
            <person name="Zuber A."/>
            <person name="Denarie J."/>
            <person name="Dixon R.A."/>
            <person name="May G.D."/>
            <person name="Schwartz D.C."/>
            <person name="Rogers J."/>
            <person name="Quetier F."/>
            <person name="Town C.D."/>
            <person name="Roe B.A."/>
        </authorList>
    </citation>
    <scope>NUCLEOTIDE SEQUENCE [LARGE SCALE GENOMIC DNA]</scope>
    <source>
        <strain evidence="1">A17</strain>
        <strain evidence="2 3">cv. Jemalong A17</strain>
    </source>
</reference>
<reference evidence="1 3" key="2">
    <citation type="journal article" date="2014" name="BMC Genomics">
        <title>An improved genome release (version Mt4.0) for the model legume Medicago truncatula.</title>
        <authorList>
            <person name="Tang H."/>
            <person name="Krishnakumar V."/>
            <person name="Bidwell S."/>
            <person name="Rosen B."/>
            <person name="Chan A."/>
            <person name="Zhou S."/>
            <person name="Gentzbittel L."/>
            <person name="Childs K.L."/>
            <person name="Yandell M."/>
            <person name="Gundlach H."/>
            <person name="Mayer K.F."/>
            <person name="Schwartz D.C."/>
            <person name="Town C.D."/>
        </authorList>
    </citation>
    <scope>GENOME REANNOTATION</scope>
    <source>
        <strain evidence="1">A17</strain>
        <strain evidence="2 3">cv. Jemalong A17</strain>
    </source>
</reference>
<name>A0A072UIX5_MEDTR</name>
<dbReference type="HOGENOM" id="CLU_153456_0_0_1"/>
<evidence type="ECO:0000313" key="1">
    <source>
        <dbReference type="EMBL" id="KEH25760.1"/>
    </source>
</evidence>
<reference evidence="2" key="3">
    <citation type="submission" date="2015-04" db="UniProtKB">
        <authorList>
            <consortium name="EnsemblPlants"/>
        </authorList>
    </citation>
    <scope>IDENTIFICATION</scope>
    <source>
        <strain evidence="2">cv. Jemalong A17</strain>
    </source>
</reference>
<keyword evidence="3" id="KW-1185">Reference proteome</keyword>
<evidence type="ECO:0000313" key="2">
    <source>
        <dbReference type="EnsemblPlants" id="KEH25760"/>
    </source>
</evidence>